<dbReference type="HOGENOM" id="CLU_3096932_0_0_6"/>
<dbReference type="Proteomes" id="UP000004870">
    <property type="component" value="Unassembled WGS sequence"/>
</dbReference>
<sequence>MKKTAHQSGVAGWRGIAIPFISIQQPAIHTTFRSEDRAHLNGAERPKMGNG</sequence>
<reference evidence="1 2" key="1">
    <citation type="submission" date="2009-08" db="EMBL/GenBank/DDBJ databases">
        <authorList>
            <person name="Qin X."/>
            <person name="Bachman B."/>
            <person name="Battles P."/>
            <person name="Bell A."/>
            <person name="Bess C."/>
            <person name="Bickham C."/>
            <person name="Chaboub L."/>
            <person name="Chen D."/>
            <person name="Coyle M."/>
            <person name="Deiros D.R."/>
            <person name="Dinh H."/>
            <person name="Forbes L."/>
            <person name="Fowler G."/>
            <person name="Francisco L."/>
            <person name="Fu Q."/>
            <person name="Gubbala S."/>
            <person name="Hale W."/>
            <person name="Han Y."/>
            <person name="Hemphill L."/>
            <person name="Highlander S.K."/>
            <person name="Hirani K."/>
            <person name="Hogues M."/>
            <person name="Jackson L."/>
            <person name="Jakkamsetti A."/>
            <person name="Javaid M."/>
            <person name="Jiang H."/>
            <person name="Korchina V."/>
            <person name="Kovar C."/>
            <person name="Lara F."/>
            <person name="Lee S."/>
            <person name="Mata R."/>
            <person name="Mathew T."/>
            <person name="Moen C."/>
            <person name="Morales K."/>
            <person name="Munidasa M."/>
            <person name="Nazareth L."/>
            <person name="Ngo R."/>
            <person name="Nguyen L."/>
            <person name="Okwuonu G."/>
            <person name="Ongeri F."/>
            <person name="Patil S."/>
            <person name="Petrosino J."/>
            <person name="Pham C."/>
            <person name="Pham P."/>
            <person name="Pu L.-L."/>
            <person name="Puazo M."/>
            <person name="Raj R."/>
            <person name="Reid J."/>
            <person name="Rouhana J."/>
            <person name="Saada N."/>
            <person name="Shang Y."/>
            <person name="Simmons D."/>
            <person name="Thornton R."/>
            <person name="Warren J."/>
            <person name="Weissenberger G."/>
            <person name="Zhang J."/>
            <person name="Zhang L."/>
            <person name="Zhou C."/>
            <person name="Zhu D."/>
            <person name="Muzny D."/>
            <person name="Worley K."/>
            <person name="Gibbs R."/>
        </authorList>
    </citation>
    <scope>NUCLEOTIDE SEQUENCE [LARGE SCALE GENOMIC DNA]</scope>
    <source>
        <strain evidence="2">ATCC 15826 / DSM 8339 / NCTC 10426 / 6573</strain>
    </source>
</reference>
<keyword evidence="2" id="KW-1185">Reference proteome</keyword>
<name>C8N8L4_CARH6</name>
<dbReference type="AlphaFoldDB" id="C8N8L4"/>
<proteinExistence type="predicted"/>
<dbReference type="EMBL" id="ACKY01000037">
    <property type="protein sequence ID" value="EEV89063.1"/>
    <property type="molecule type" value="Genomic_DNA"/>
</dbReference>
<evidence type="ECO:0000313" key="2">
    <source>
        <dbReference type="Proteomes" id="UP000004870"/>
    </source>
</evidence>
<organism evidence="1 2">
    <name type="scientific">Cardiobacterium hominis (strain ATCC 15826 / DSM 8339 / NCTC 10426 / 6573)</name>
    <dbReference type="NCBI Taxonomy" id="638300"/>
    <lineage>
        <taxon>Bacteria</taxon>
        <taxon>Pseudomonadati</taxon>
        <taxon>Pseudomonadota</taxon>
        <taxon>Gammaproteobacteria</taxon>
        <taxon>Cardiobacteriales</taxon>
        <taxon>Cardiobacteriaceae</taxon>
        <taxon>Cardiobacterium</taxon>
    </lineage>
</organism>
<accession>C8N8L4</accession>
<gene>
    <name evidence="1" type="ORF">HMPREF0198_0841</name>
</gene>
<evidence type="ECO:0000313" key="1">
    <source>
        <dbReference type="EMBL" id="EEV89063.1"/>
    </source>
</evidence>
<comment type="caution">
    <text evidence="1">The sequence shown here is derived from an EMBL/GenBank/DDBJ whole genome shotgun (WGS) entry which is preliminary data.</text>
</comment>
<protein>
    <submittedName>
        <fullName evidence="1">Uncharacterized protein</fullName>
    </submittedName>
</protein>